<dbReference type="Gene3D" id="3.30.1370.10">
    <property type="entry name" value="K Homology domain, type 1"/>
    <property type="match status" value="1"/>
</dbReference>
<dbReference type="GO" id="GO:0005634">
    <property type="term" value="C:nucleus"/>
    <property type="evidence" value="ECO:0007669"/>
    <property type="project" value="TreeGrafter"/>
</dbReference>
<feature type="domain" description="K Homology" evidence="3">
    <location>
        <begin position="88"/>
        <end position="188"/>
    </location>
</feature>
<dbReference type="AlphaFoldDB" id="A0A0K8TH20"/>
<feature type="region of interest" description="Disordered" evidence="2">
    <location>
        <begin position="255"/>
        <end position="296"/>
    </location>
</feature>
<feature type="region of interest" description="Disordered" evidence="2">
    <location>
        <begin position="191"/>
        <end position="216"/>
    </location>
</feature>
<protein>
    <submittedName>
        <fullName evidence="5">KH domain-containing, RNA-binding, signal transduction-associated protein 3</fullName>
    </submittedName>
</protein>
<reference evidence="5" key="2">
    <citation type="journal article" date="2016" name="Gigascience">
        <title>De novo construction of an expanded transcriptome assembly for the western tarnished plant bug, Lygus hesperus.</title>
        <authorList>
            <person name="Tassone E.E."/>
            <person name="Geib S.M."/>
            <person name="Hall B."/>
            <person name="Fabrick J.A."/>
            <person name="Brent C.S."/>
            <person name="Hull J.J."/>
        </authorList>
    </citation>
    <scope>NUCLEOTIDE SEQUENCE</scope>
</reference>
<sequence>MVEEMEVTNSGAEQQANNGAEQQAPNPEENAKNLEYIKQLMREKLSLDPETNSLTMRLLDEELAKAQKGKNYEAKPVHDLSRDRPIRASVKISLPIKEHPRFNFVGKLLGPKGSTLKRLQEETMTKMAILGRGSMRDKNKEDECRASLDPKYSHLSDELHVEIFATGPPAEAHARLSYALVEVKKYLTPDDEVAAPEGPRPRPGRGGFRGGHSRGGKAMSILDRARMSMDGGFGQFDEGPGYGYDAYDEGPVGGYGPEFGPAGGPGGRWKGYGGPKPALPGGSRFPPRPSPYGRPK</sequence>
<gene>
    <name evidence="5" type="primary">Khdrbs3</name>
    <name evidence="5" type="ORF">g.58996</name>
</gene>
<organism evidence="4">
    <name type="scientific">Lygus hesperus</name>
    <name type="common">Western plant bug</name>
    <dbReference type="NCBI Taxonomy" id="30085"/>
    <lineage>
        <taxon>Eukaryota</taxon>
        <taxon>Metazoa</taxon>
        <taxon>Ecdysozoa</taxon>
        <taxon>Arthropoda</taxon>
        <taxon>Hexapoda</taxon>
        <taxon>Insecta</taxon>
        <taxon>Pterygota</taxon>
        <taxon>Neoptera</taxon>
        <taxon>Paraneoptera</taxon>
        <taxon>Hemiptera</taxon>
        <taxon>Heteroptera</taxon>
        <taxon>Panheteroptera</taxon>
        <taxon>Cimicomorpha</taxon>
        <taxon>Miridae</taxon>
        <taxon>Mirini</taxon>
        <taxon>Lygus</taxon>
    </lineage>
</organism>
<dbReference type="Pfam" id="PF22675">
    <property type="entry name" value="KH-I_KHDC4-BBP"/>
    <property type="match status" value="1"/>
</dbReference>
<dbReference type="EMBL" id="GBRD01000933">
    <property type="protein sequence ID" value="JAG64888.1"/>
    <property type="molecule type" value="Transcribed_RNA"/>
</dbReference>
<feature type="compositionally biased region" description="Pro residues" evidence="2">
    <location>
        <begin position="286"/>
        <end position="296"/>
    </location>
</feature>
<feature type="region of interest" description="Disordered" evidence="2">
    <location>
        <begin position="1"/>
        <end position="33"/>
    </location>
</feature>
<reference evidence="4" key="1">
    <citation type="submission" date="2014-09" db="EMBL/GenBank/DDBJ databases">
        <authorList>
            <person name="Magalhaes I.L.F."/>
            <person name="Oliveira U."/>
            <person name="Santos F.R."/>
            <person name="Vidigal T.H.D.A."/>
            <person name="Brescovit A.D."/>
            <person name="Santos A.J."/>
        </authorList>
    </citation>
    <scope>NUCLEOTIDE SEQUENCE</scope>
</reference>
<dbReference type="EMBL" id="GDHC01011079">
    <property type="protein sequence ID" value="JAQ07550.1"/>
    <property type="molecule type" value="Transcribed_RNA"/>
</dbReference>
<dbReference type="PANTHER" id="PTHR11208:SF42">
    <property type="entry name" value="QUAKING RELATED 54B, ISOFORM E"/>
    <property type="match status" value="1"/>
</dbReference>
<dbReference type="EMBL" id="GBRD01000932">
    <property type="protein sequence ID" value="JAG64889.1"/>
    <property type="molecule type" value="Transcribed_RNA"/>
</dbReference>
<evidence type="ECO:0000259" key="3">
    <source>
        <dbReference type="SMART" id="SM00322"/>
    </source>
</evidence>
<dbReference type="GO" id="GO:0003729">
    <property type="term" value="F:mRNA binding"/>
    <property type="evidence" value="ECO:0007669"/>
    <property type="project" value="TreeGrafter"/>
</dbReference>
<evidence type="ECO:0000313" key="4">
    <source>
        <dbReference type="EMBL" id="JAG64888.1"/>
    </source>
</evidence>
<keyword evidence="1" id="KW-0694">RNA-binding</keyword>
<accession>A0A0K8TH20</accession>
<dbReference type="CDD" id="cd22384">
    <property type="entry name" value="KH-I_KHDRBS"/>
    <property type="match status" value="1"/>
</dbReference>
<proteinExistence type="predicted"/>
<name>A0A0K8TH20_LYGHE</name>
<dbReference type="PANTHER" id="PTHR11208">
    <property type="entry name" value="RNA-BINDING PROTEIN RELATED"/>
    <property type="match status" value="1"/>
</dbReference>
<feature type="compositionally biased region" description="Low complexity" evidence="2">
    <location>
        <begin position="11"/>
        <end position="24"/>
    </location>
</feature>
<evidence type="ECO:0000256" key="1">
    <source>
        <dbReference type="ARBA" id="ARBA00022884"/>
    </source>
</evidence>
<dbReference type="InterPro" id="IPR004087">
    <property type="entry name" value="KH_dom"/>
</dbReference>
<dbReference type="InterPro" id="IPR045071">
    <property type="entry name" value="BBP-like"/>
</dbReference>
<dbReference type="GO" id="GO:0000381">
    <property type="term" value="P:regulation of alternative mRNA splicing, via spliceosome"/>
    <property type="evidence" value="ECO:0007669"/>
    <property type="project" value="TreeGrafter"/>
</dbReference>
<feature type="compositionally biased region" description="Gly residues" evidence="2">
    <location>
        <begin position="255"/>
        <end position="274"/>
    </location>
</feature>
<dbReference type="InterPro" id="IPR055256">
    <property type="entry name" value="KH_1_KHDC4/BBP-like"/>
</dbReference>
<evidence type="ECO:0000313" key="5">
    <source>
        <dbReference type="EMBL" id="JAQ07550.1"/>
    </source>
</evidence>
<evidence type="ECO:0000256" key="2">
    <source>
        <dbReference type="SAM" id="MobiDB-lite"/>
    </source>
</evidence>
<dbReference type="SMART" id="SM00322">
    <property type="entry name" value="KH"/>
    <property type="match status" value="1"/>
</dbReference>
<dbReference type="SUPFAM" id="SSF54791">
    <property type="entry name" value="Eukaryotic type KH-domain (KH-domain type I)"/>
    <property type="match status" value="1"/>
</dbReference>
<dbReference type="InterPro" id="IPR036612">
    <property type="entry name" value="KH_dom_type_1_sf"/>
</dbReference>